<organism evidence="1 2">
    <name type="scientific">Brachionus plicatilis</name>
    <name type="common">Marine rotifer</name>
    <name type="synonym">Brachionus muelleri</name>
    <dbReference type="NCBI Taxonomy" id="10195"/>
    <lineage>
        <taxon>Eukaryota</taxon>
        <taxon>Metazoa</taxon>
        <taxon>Spiralia</taxon>
        <taxon>Gnathifera</taxon>
        <taxon>Rotifera</taxon>
        <taxon>Eurotatoria</taxon>
        <taxon>Monogononta</taxon>
        <taxon>Pseudotrocha</taxon>
        <taxon>Ploima</taxon>
        <taxon>Brachionidae</taxon>
        <taxon>Brachionus</taxon>
    </lineage>
</organism>
<name>A0A3M7QI98_BRAPC</name>
<comment type="caution">
    <text evidence="1">The sequence shown here is derived from an EMBL/GenBank/DDBJ whole genome shotgun (WGS) entry which is preliminary data.</text>
</comment>
<dbReference type="AlphaFoldDB" id="A0A3M7QI98"/>
<evidence type="ECO:0000313" key="1">
    <source>
        <dbReference type="EMBL" id="RNA11187.1"/>
    </source>
</evidence>
<dbReference type="EMBL" id="REGN01006023">
    <property type="protein sequence ID" value="RNA11187.1"/>
    <property type="molecule type" value="Genomic_DNA"/>
</dbReference>
<gene>
    <name evidence="1" type="ORF">BpHYR1_015033</name>
</gene>
<protein>
    <submittedName>
        <fullName evidence="1">Uncharacterized protein</fullName>
    </submittedName>
</protein>
<keyword evidence="2" id="KW-1185">Reference proteome</keyword>
<reference evidence="1 2" key="1">
    <citation type="journal article" date="2018" name="Sci. Rep.">
        <title>Genomic signatures of local adaptation to the degree of environmental predictability in rotifers.</title>
        <authorList>
            <person name="Franch-Gras L."/>
            <person name="Hahn C."/>
            <person name="Garcia-Roger E.M."/>
            <person name="Carmona M.J."/>
            <person name="Serra M."/>
            <person name="Gomez A."/>
        </authorList>
    </citation>
    <scope>NUCLEOTIDE SEQUENCE [LARGE SCALE GENOMIC DNA]</scope>
    <source>
        <strain evidence="1">HYR1</strain>
    </source>
</reference>
<proteinExistence type="predicted"/>
<sequence>MFIFIKISNQIYITHTKSSILLKQSSFKIKLFNKNWNNSIIYILSIITDYTKASTSLTCSCETLLDQSHPKNSNDLKEK</sequence>
<accession>A0A3M7QI98</accession>
<evidence type="ECO:0000313" key="2">
    <source>
        <dbReference type="Proteomes" id="UP000276133"/>
    </source>
</evidence>
<dbReference type="Proteomes" id="UP000276133">
    <property type="component" value="Unassembled WGS sequence"/>
</dbReference>